<dbReference type="InterPro" id="IPR002508">
    <property type="entry name" value="MurNAc-LAA_cat"/>
</dbReference>
<dbReference type="GO" id="GO:0008745">
    <property type="term" value="F:N-acetylmuramoyl-L-alanine amidase activity"/>
    <property type="evidence" value="ECO:0007669"/>
    <property type="project" value="InterPro"/>
</dbReference>
<reference evidence="3" key="1">
    <citation type="submission" date="2021-03" db="EMBL/GenBank/DDBJ databases">
        <title>Antimicrobial resistance genes in bacteria isolated from Japanese honey, and their potential for conferring macrolide and lincosamide resistance in the American foulbrood pathogen Paenibacillus larvae.</title>
        <authorList>
            <person name="Okamoto M."/>
            <person name="Kumagai M."/>
            <person name="Kanamori H."/>
            <person name="Takamatsu D."/>
        </authorList>
    </citation>
    <scope>NUCLEOTIDE SEQUENCE</scope>
    <source>
        <strain evidence="3">J27TS8</strain>
    </source>
</reference>
<dbReference type="PANTHER" id="PTHR30404">
    <property type="entry name" value="N-ACETYLMURAMOYL-L-ALANINE AMIDASE"/>
    <property type="match status" value="1"/>
</dbReference>
<dbReference type="GO" id="GO:0030288">
    <property type="term" value="C:outer membrane-bounded periplasmic space"/>
    <property type="evidence" value="ECO:0007669"/>
    <property type="project" value="TreeGrafter"/>
</dbReference>
<dbReference type="RefSeq" id="WP_212933734.1">
    <property type="nucleotide sequence ID" value="NZ_BORC01000003.1"/>
</dbReference>
<dbReference type="EMBL" id="BORC01000003">
    <property type="protein sequence ID" value="GIN62394.1"/>
    <property type="molecule type" value="Genomic_DNA"/>
</dbReference>
<name>A0A919WIJ3_9BACI</name>
<proteinExistence type="predicted"/>
<dbReference type="PANTHER" id="PTHR30404:SF0">
    <property type="entry name" value="N-ACETYLMURAMOYL-L-ALANINE AMIDASE AMIC"/>
    <property type="match status" value="1"/>
</dbReference>
<organism evidence="3 4">
    <name type="scientific">Robertmurraya siralis</name>
    <dbReference type="NCBI Taxonomy" id="77777"/>
    <lineage>
        <taxon>Bacteria</taxon>
        <taxon>Bacillati</taxon>
        <taxon>Bacillota</taxon>
        <taxon>Bacilli</taxon>
        <taxon>Bacillales</taxon>
        <taxon>Bacillaceae</taxon>
        <taxon>Robertmurraya</taxon>
    </lineage>
</organism>
<evidence type="ECO:0000256" key="1">
    <source>
        <dbReference type="ARBA" id="ARBA00022801"/>
    </source>
</evidence>
<comment type="caution">
    <text evidence="3">The sequence shown here is derived from an EMBL/GenBank/DDBJ whole genome shotgun (WGS) entry which is preliminary data.</text>
</comment>
<dbReference type="GO" id="GO:0042834">
    <property type="term" value="F:peptidoglycan binding"/>
    <property type="evidence" value="ECO:0007669"/>
    <property type="project" value="InterPro"/>
</dbReference>
<keyword evidence="4" id="KW-1185">Reference proteome</keyword>
<accession>A0A919WIJ3</accession>
<dbReference type="GO" id="GO:0009253">
    <property type="term" value="P:peptidoglycan catabolic process"/>
    <property type="evidence" value="ECO:0007669"/>
    <property type="project" value="InterPro"/>
</dbReference>
<protein>
    <recommendedName>
        <fullName evidence="2">MurNAc-LAA domain-containing protein</fullName>
    </recommendedName>
</protein>
<dbReference type="Pfam" id="PF01520">
    <property type="entry name" value="Amidase_3"/>
    <property type="match status" value="1"/>
</dbReference>
<dbReference type="InterPro" id="IPR050695">
    <property type="entry name" value="N-acetylmuramoyl_amidase_3"/>
</dbReference>
<dbReference type="InterPro" id="IPR036680">
    <property type="entry name" value="SPOR-like_sf"/>
</dbReference>
<dbReference type="SMART" id="SM00646">
    <property type="entry name" value="Ami_3"/>
    <property type="match status" value="1"/>
</dbReference>
<evidence type="ECO:0000259" key="2">
    <source>
        <dbReference type="SMART" id="SM00646"/>
    </source>
</evidence>
<evidence type="ECO:0000313" key="3">
    <source>
        <dbReference type="EMBL" id="GIN62394.1"/>
    </source>
</evidence>
<dbReference type="AlphaFoldDB" id="A0A919WIJ3"/>
<dbReference type="SUPFAM" id="SSF110997">
    <property type="entry name" value="Sporulation related repeat"/>
    <property type="match status" value="1"/>
</dbReference>
<dbReference type="SUPFAM" id="SSF53187">
    <property type="entry name" value="Zn-dependent exopeptidases"/>
    <property type="match status" value="1"/>
</dbReference>
<keyword evidence="1" id="KW-0378">Hydrolase</keyword>
<sequence length="235" mass="26248">MKVMLDAGHGYNTPGKRSPDGMREYEFNRVVANETKAILETYKDVIIYFSHSDTKDVSLLERTDKANRLAVDCFVSIHANAYGTGWNDVSGIETYIYTSKPQIASALAEKVQKNLVVATGLRDRGVKGANFHVLRATKMTAILVECGFMTNKEDLKLLRSNMYRKACAEAIAKGLREQYQLQLKPEVAIPAPEKKSNPSPIYKIVAGPFSEKETAENLMMKLKDEGFQASMITEK</sequence>
<dbReference type="Gene3D" id="3.40.630.40">
    <property type="entry name" value="Zn-dependent exopeptidases"/>
    <property type="match status" value="1"/>
</dbReference>
<evidence type="ECO:0000313" key="4">
    <source>
        <dbReference type="Proteomes" id="UP000682111"/>
    </source>
</evidence>
<dbReference type="Proteomes" id="UP000682111">
    <property type="component" value="Unassembled WGS sequence"/>
</dbReference>
<gene>
    <name evidence="3" type="ORF">J27TS8_23870</name>
</gene>
<dbReference type="CDD" id="cd02696">
    <property type="entry name" value="MurNAc-LAA"/>
    <property type="match status" value="1"/>
</dbReference>
<feature type="domain" description="MurNAc-LAA" evidence="2">
    <location>
        <begin position="63"/>
        <end position="176"/>
    </location>
</feature>